<sequence>MWLHDHEFITIGLHHYAVDSTTIKSSQLDLIAMLSPQMDFIIIQSSPQTDNAMQLSQ</sequence>
<accession>A0A9D4EE44</accession>
<dbReference type="Proteomes" id="UP000828390">
    <property type="component" value="Unassembled WGS sequence"/>
</dbReference>
<organism evidence="1 2">
    <name type="scientific">Dreissena polymorpha</name>
    <name type="common">Zebra mussel</name>
    <name type="synonym">Mytilus polymorpha</name>
    <dbReference type="NCBI Taxonomy" id="45954"/>
    <lineage>
        <taxon>Eukaryota</taxon>
        <taxon>Metazoa</taxon>
        <taxon>Spiralia</taxon>
        <taxon>Lophotrochozoa</taxon>
        <taxon>Mollusca</taxon>
        <taxon>Bivalvia</taxon>
        <taxon>Autobranchia</taxon>
        <taxon>Heteroconchia</taxon>
        <taxon>Euheterodonta</taxon>
        <taxon>Imparidentia</taxon>
        <taxon>Neoheterodontei</taxon>
        <taxon>Myida</taxon>
        <taxon>Dreissenoidea</taxon>
        <taxon>Dreissenidae</taxon>
        <taxon>Dreissena</taxon>
    </lineage>
</organism>
<keyword evidence="2" id="KW-1185">Reference proteome</keyword>
<proteinExistence type="predicted"/>
<dbReference type="AlphaFoldDB" id="A0A9D4EE44"/>
<reference evidence="1" key="2">
    <citation type="submission" date="2020-11" db="EMBL/GenBank/DDBJ databases">
        <authorList>
            <person name="McCartney M.A."/>
            <person name="Auch B."/>
            <person name="Kono T."/>
            <person name="Mallez S."/>
            <person name="Becker A."/>
            <person name="Gohl D.M."/>
            <person name="Silverstein K.A.T."/>
            <person name="Koren S."/>
            <person name="Bechman K.B."/>
            <person name="Herman A."/>
            <person name="Abrahante J.E."/>
            <person name="Garbe J."/>
        </authorList>
    </citation>
    <scope>NUCLEOTIDE SEQUENCE</scope>
    <source>
        <strain evidence="1">Duluth1</strain>
        <tissue evidence="1">Whole animal</tissue>
    </source>
</reference>
<evidence type="ECO:0000313" key="2">
    <source>
        <dbReference type="Proteomes" id="UP000828390"/>
    </source>
</evidence>
<dbReference type="EMBL" id="JAIWYP010000009">
    <property type="protein sequence ID" value="KAH3778051.1"/>
    <property type="molecule type" value="Genomic_DNA"/>
</dbReference>
<reference evidence="1" key="1">
    <citation type="journal article" date="2019" name="bioRxiv">
        <title>The Genome of the Zebra Mussel, Dreissena polymorpha: A Resource for Invasive Species Research.</title>
        <authorList>
            <person name="McCartney M.A."/>
            <person name="Auch B."/>
            <person name="Kono T."/>
            <person name="Mallez S."/>
            <person name="Zhang Y."/>
            <person name="Obille A."/>
            <person name="Becker A."/>
            <person name="Abrahante J.E."/>
            <person name="Garbe J."/>
            <person name="Badalamenti J.P."/>
            <person name="Herman A."/>
            <person name="Mangelson H."/>
            <person name="Liachko I."/>
            <person name="Sullivan S."/>
            <person name="Sone E.D."/>
            <person name="Koren S."/>
            <person name="Silverstein K.A.T."/>
            <person name="Beckman K.B."/>
            <person name="Gohl D.M."/>
        </authorList>
    </citation>
    <scope>NUCLEOTIDE SEQUENCE</scope>
    <source>
        <strain evidence="1">Duluth1</strain>
        <tissue evidence="1">Whole animal</tissue>
    </source>
</reference>
<evidence type="ECO:0000313" key="1">
    <source>
        <dbReference type="EMBL" id="KAH3778051.1"/>
    </source>
</evidence>
<gene>
    <name evidence="1" type="ORF">DPMN_179504</name>
</gene>
<protein>
    <submittedName>
        <fullName evidence="1">Uncharacterized protein</fullName>
    </submittedName>
</protein>
<comment type="caution">
    <text evidence="1">The sequence shown here is derived from an EMBL/GenBank/DDBJ whole genome shotgun (WGS) entry which is preliminary data.</text>
</comment>
<name>A0A9D4EE44_DREPO</name>